<proteinExistence type="predicted"/>
<evidence type="ECO:0000313" key="4">
    <source>
        <dbReference type="EMBL" id="KAB4468860.1"/>
    </source>
</evidence>
<protein>
    <submittedName>
        <fullName evidence="4">Uncharacterized protein</fullName>
    </submittedName>
</protein>
<evidence type="ECO:0000256" key="1">
    <source>
        <dbReference type="SAM" id="Phobius"/>
    </source>
</evidence>
<evidence type="ECO:0000313" key="5">
    <source>
        <dbReference type="EMBL" id="RHD83395.1"/>
    </source>
</evidence>
<feature type="transmembrane region" description="Helical" evidence="1">
    <location>
        <begin position="20"/>
        <end position="40"/>
    </location>
</feature>
<reference evidence="5 6" key="1">
    <citation type="submission" date="2018-08" db="EMBL/GenBank/DDBJ databases">
        <title>A genome reference for cultivated species of the human gut microbiota.</title>
        <authorList>
            <person name="Zou Y."/>
            <person name="Xue W."/>
            <person name="Luo G."/>
        </authorList>
    </citation>
    <scope>NUCLEOTIDE SEQUENCE [LARGE SCALE GENOMIC DNA]</scope>
    <source>
        <strain evidence="5 6">AM30-26</strain>
    </source>
</reference>
<evidence type="ECO:0000313" key="2">
    <source>
        <dbReference type="EMBL" id="KAB4315668.1"/>
    </source>
</evidence>
<dbReference type="OMA" id="FIGWIQE"/>
<evidence type="ECO:0000313" key="8">
    <source>
        <dbReference type="Proteomes" id="UP000440614"/>
    </source>
</evidence>
<dbReference type="EMBL" id="QSJP01000023">
    <property type="protein sequence ID" value="RHD83395.1"/>
    <property type="molecule type" value="Genomic_DNA"/>
</dbReference>
<keyword evidence="1" id="KW-1133">Transmembrane helix</keyword>
<gene>
    <name evidence="5" type="ORF">DW780_21000</name>
    <name evidence="4" type="ORF">GAN91_27835</name>
    <name evidence="3" type="ORF">GAN93_04960</name>
    <name evidence="2" type="ORF">GAO51_03545</name>
</gene>
<dbReference type="EMBL" id="WCSB01000003">
    <property type="protein sequence ID" value="KAB4454206.1"/>
    <property type="molecule type" value="Genomic_DNA"/>
</dbReference>
<dbReference type="Proteomes" id="UP000440614">
    <property type="component" value="Unassembled WGS sequence"/>
</dbReference>
<dbReference type="Proteomes" id="UP000284785">
    <property type="component" value="Unassembled WGS sequence"/>
</dbReference>
<comment type="caution">
    <text evidence="4">The sequence shown here is derived from an EMBL/GenBank/DDBJ whole genome shotgun (WGS) entry which is preliminary data.</text>
</comment>
<dbReference type="EMBL" id="WCSY01000002">
    <property type="protein sequence ID" value="KAB4315668.1"/>
    <property type="molecule type" value="Genomic_DNA"/>
</dbReference>
<evidence type="ECO:0000313" key="6">
    <source>
        <dbReference type="Proteomes" id="UP000284785"/>
    </source>
</evidence>
<dbReference type="Proteomes" id="UP000460317">
    <property type="component" value="Unassembled WGS sequence"/>
</dbReference>
<dbReference type="AlphaFoldDB" id="A0A412GC68"/>
<evidence type="ECO:0000313" key="7">
    <source>
        <dbReference type="Proteomes" id="UP000436858"/>
    </source>
</evidence>
<accession>A0A412GC68</accession>
<evidence type="ECO:0000313" key="3">
    <source>
        <dbReference type="EMBL" id="KAB4454206.1"/>
    </source>
</evidence>
<keyword evidence="1" id="KW-0812">Transmembrane</keyword>
<sequence>MANRLTMDIITKIISEKKLFWISFAIIGYFCLLYLNAYFAKSDLVFIGWIQELLTIPFILFQFILLIISILYCIKDTFRVNRYSFGSFFILLTNNLFVICSLIFR</sequence>
<dbReference type="Proteomes" id="UP000436858">
    <property type="component" value="Unassembled WGS sequence"/>
</dbReference>
<evidence type="ECO:0000313" key="9">
    <source>
        <dbReference type="Proteomes" id="UP000460317"/>
    </source>
</evidence>
<reference evidence="7 8" key="2">
    <citation type="journal article" date="2019" name="Nat. Med.">
        <title>A library of human gut bacterial isolates paired with longitudinal multiomics data enables mechanistic microbiome research.</title>
        <authorList>
            <person name="Poyet M."/>
            <person name="Groussin M."/>
            <person name="Gibbons S.M."/>
            <person name="Avila-Pacheco J."/>
            <person name="Jiang X."/>
            <person name="Kearney S.M."/>
            <person name="Perrotta A.R."/>
            <person name="Berdy B."/>
            <person name="Zhao S."/>
            <person name="Lieberman T.D."/>
            <person name="Swanson P.K."/>
            <person name="Smith M."/>
            <person name="Roesemann S."/>
            <person name="Alexander J.E."/>
            <person name="Rich S.A."/>
            <person name="Livny J."/>
            <person name="Vlamakis H."/>
            <person name="Clish C."/>
            <person name="Bullock K."/>
            <person name="Deik A."/>
            <person name="Scott J."/>
            <person name="Pierce K.A."/>
            <person name="Xavier R.J."/>
            <person name="Alm E.J."/>
        </authorList>
    </citation>
    <scope>NUCLEOTIDE SEQUENCE [LARGE SCALE GENOMIC DNA]</scope>
    <source>
        <strain evidence="4 7">BIOML-A162</strain>
        <strain evidence="3 9">BIOML-A165</strain>
        <strain evidence="2 8">BIOML-A188</strain>
    </source>
</reference>
<feature type="transmembrane region" description="Helical" evidence="1">
    <location>
        <begin position="85"/>
        <end position="104"/>
    </location>
</feature>
<dbReference type="EMBL" id="WCRY01000065">
    <property type="protein sequence ID" value="KAB4468860.1"/>
    <property type="molecule type" value="Genomic_DNA"/>
</dbReference>
<organism evidence="4 7">
    <name type="scientific">Bacteroides thetaiotaomicron</name>
    <dbReference type="NCBI Taxonomy" id="818"/>
    <lineage>
        <taxon>Bacteria</taxon>
        <taxon>Pseudomonadati</taxon>
        <taxon>Bacteroidota</taxon>
        <taxon>Bacteroidia</taxon>
        <taxon>Bacteroidales</taxon>
        <taxon>Bacteroidaceae</taxon>
        <taxon>Bacteroides</taxon>
    </lineage>
</organism>
<keyword evidence="1" id="KW-0472">Membrane</keyword>
<feature type="transmembrane region" description="Helical" evidence="1">
    <location>
        <begin position="46"/>
        <end position="73"/>
    </location>
</feature>
<name>A0A412GC68_BACT4</name>